<dbReference type="AlphaFoldDB" id="A0ABD2QL76"/>
<evidence type="ECO:0000313" key="9">
    <source>
        <dbReference type="Proteomes" id="UP001626550"/>
    </source>
</evidence>
<accession>A0ABD2QL76</accession>
<sequence length="366" mass="39248">MFVTKETVVTALTGGGTMNGGLVITNLASQLAWSSDYSQSSTVGIQDGLSSGYWYSGGGNIQLIAFSIISVMFKIHCPGAITMMQMIRARFGAFAHLTFCVYGLLANIIVIGILMLGGCQNIVNLSQGISFELCAMLIVIVIGVYVSTSGVSSNYYISYLTTNALLIAATIFSFTFFFGTGDPDRTPFVGNISMIYQLVTCRKISSVKTNLNGSYLTFQSSESLKLAAINVIGICSTVFLDQSYWAASVVAKPKEGLVGFIGAGFVWFATPFTIANTFSLFYLSYGSLYGKDLLSPIQIDQGLAPEVVASQLLGQTGQIILTLMMMAAISTTASAEVFAVTSIVIYDIFAIYIKVLVFIRLAIIFS</sequence>
<evidence type="ECO:0000256" key="4">
    <source>
        <dbReference type="ARBA" id="ARBA00022692"/>
    </source>
</evidence>
<proteinExistence type="inferred from homology"/>
<name>A0ABD2QL76_9PLAT</name>
<feature type="transmembrane region" description="Helical" evidence="7">
    <location>
        <begin position="155"/>
        <end position="178"/>
    </location>
</feature>
<keyword evidence="3" id="KW-0813">Transport</keyword>
<feature type="transmembrane region" description="Helical" evidence="7">
    <location>
        <begin position="129"/>
        <end position="148"/>
    </location>
</feature>
<dbReference type="GO" id="GO:0016020">
    <property type="term" value="C:membrane"/>
    <property type="evidence" value="ECO:0007669"/>
    <property type="project" value="UniProtKB-SubCell"/>
</dbReference>
<evidence type="ECO:0000256" key="3">
    <source>
        <dbReference type="ARBA" id="ARBA00022448"/>
    </source>
</evidence>
<comment type="caution">
    <text evidence="8">The sequence shown here is derived from an EMBL/GenBank/DDBJ whole genome shotgun (WGS) entry which is preliminary data.</text>
</comment>
<keyword evidence="5 7" id="KW-1133">Transmembrane helix</keyword>
<evidence type="ECO:0000256" key="2">
    <source>
        <dbReference type="ARBA" id="ARBA00006434"/>
    </source>
</evidence>
<comment type="similarity">
    <text evidence="2">Belongs to the sodium:solute symporter (SSF) (TC 2.A.21) family.</text>
</comment>
<dbReference type="PANTHER" id="PTHR46154:SF4">
    <property type="entry name" value="UREA ACTIVE TRANSPORTER"/>
    <property type="match status" value="1"/>
</dbReference>
<evidence type="ECO:0000313" key="8">
    <source>
        <dbReference type="EMBL" id="KAL3320294.1"/>
    </source>
</evidence>
<feature type="transmembrane region" description="Helical" evidence="7">
    <location>
        <begin position="319"/>
        <end position="338"/>
    </location>
</feature>
<dbReference type="InterPro" id="IPR001734">
    <property type="entry name" value="Na/solute_symporter"/>
</dbReference>
<evidence type="ECO:0000256" key="5">
    <source>
        <dbReference type="ARBA" id="ARBA00022989"/>
    </source>
</evidence>
<dbReference type="EMBL" id="JBJKFK010000063">
    <property type="protein sequence ID" value="KAL3320294.1"/>
    <property type="molecule type" value="Genomic_DNA"/>
</dbReference>
<organism evidence="8 9">
    <name type="scientific">Cichlidogyrus casuarinus</name>
    <dbReference type="NCBI Taxonomy" id="1844966"/>
    <lineage>
        <taxon>Eukaryota</taxon>
        <taxon>Metazoa</taxon>
        <taxon>Spiralia</taxon>
        <taxon>Lophotrochozoa</taxon>
        <taxon>Platyhelminthes</taxon>
        <taxon>Monogenea</taxon>
        <taxon>Monopisthocotylea</taxon>
        <taxon>Dactylogyridea</taxon>
        <taxon>Ancyrocephalidae</taxon>
        <taxon>Cichlidogyrus</taxon>
    </lineage>
</organism>
<feature type="transmembrane region" description="Helical" evidence="7">
    <location>
        <begin position="345"/>
        <end position="365"/>
    </location>
</feature>
<gene>
    <name evidence="8" type="ORF">Ciccas_001030</name>
</gene>
<dbReference type="Gene3D" id="1.20.1730.10">
    <property type="entry name" value="Sodium/glucose cotransporter"/>
    <property type="match status" value="1"/>
</dbReference>
<feature type="transmembrane region" description="Helical" evidence="7">
    <location>
        <begin position="94"/>
        <end position="117"/>
    </location>
</feature>
<keyword evidence="6 7" id="KW-0472">Membrane</keyword>
<comment type="subcellular location">
    <subcellularLocation>
        <location evidence="1">Membrane</location>
        <topology evidence="1">Multi-pass membrane protein</topology>
    </subcellularLocation>
</comment>
<protein>
    <submittedName>
        <fullName evidence="8">Uncharacterized protein</fullName>
    </submittedName>
</protein>
<dbReference type="PANTHER" id="PTHR46154">
    <property type="match status" value="1"/>
</dbReference>
<keyword evidence="9" id="KW-1185">Reference proteome</keyword>
<evidence type="ECO:0000256" key="6">
    <source>
        <dbReference type="ARBA" id="ARBA00023136"/>
    </source>
</evidence>
<keyword evidence="4 7" id="KW-0812">Transmembrane</keyword>
<feature type="transmembrane region" description="Helical" evidence="7">
    <location>
        <begin position="53"/>
        <end position="73"/>
    </location>
</feature>
<feature type="transmembrane region" description="Helical" evidence="7">
    <location>
        <begin position="257"/>
        <end position="285"/>
    </location>
</feature>
<evidence type="ECO:0000256" key="7">
    <source>
        <dbReference type="SAM" id="Phobius"/>
    </source>
</evidence>
<dbReference type="Proteomes" id="UP001626550">
    <property type="component" value="Unassembled WGS sequence"/>
</dbReference>
<reference evidence="8 9" key="1">
    <citation type="submission" date="2024-11" db="EMBL/GenBank/DDBJ databases">
        <title>Adaptive evolution of stress response genes in parasites aligns with host niche diversity.</title>
        <authorList>
            <person name="Hahn C."/>
            <person name="Resl P."/>
        </authorList>
    </citation>
    <scope>NUCLEOTIDE SEQUENCE [LARGE SCALE GENOMIC DNA]</scope>
    <source>
        <strain evidence="8">EGGRZ-B1_66</strain>
        <tissue evidence="8">Body</tissue>
    </source>
</reference>
<dbReference type="PROSITE" id="PS50283">
    <property type="entry name" value="NA_SOLUT_SYMP_3"/>
    <property type="match status" value="1"/>
</dbReference>
<evidence type="ECO:0000256" key="1">
    <source>
        <dbReference type="ARBA" id="ARBA00004141"/>
    </source>
</evidence>
<dbReference type="InterPro" id="IPR031155">
    <property type="entry name" value="DUR"/>
</dbReference>
<feature type="transmembrane region" description="Helical" evidence="7">
    <location>
        <begin position="226"/>
        <end position="245"/>
    </location>
</feature>
<dbReference type="InterPro" id="IPR038377">
    <property type="entry name" value="Na/Glc_symporter_sf"/>
</dbReference>